<dbReference type="Proteomes" id="UP000198612">
    <property type="component" value="Unassembled WGS sequence"/>
</dbReference>
<dbReference type="Proteomes" id="UP000199519">
    <property type="component" value="Unassembled WGS sequence"/>
</dbReference>
<dbReference type="EMBL" id="FNBJ01000014">
    <property type="protein sequence ID" value="SDF53484.1"/>
    <property type="molecule type" value="Genomic_DNA"/>
</dbReference>
<dbReference type="EMBL" id="SOEF01000014">
    <property type="protein sequence ID" value="TDX43782.1"/>
    <property type="molecule type" value="Genomic_DNA"/>
</dbReference>
<evidence type="ECO:0008006" key="13">
    <source>
        <dbReference type="Google" id="ProtNLM"/>
    </source>
</evidence>
<evidence type="ECO:0000313" key="7">
    <source>
        <dbReference type="Proteomes" id="UP000198612"/>
    </source>
</evidence>
<dbReference type="Proteomes" id="UP000247389">
    <property type="component" value="Unassembled WGS sequence"/>
</dbReference>
<evidence type="ECO:0000313" key="10">
    <source>
        <dbReference type="Proteomes" id="UP000295472"/>
    </source>
</evidence>
<dbReference type="Proteomes" id="UP000324896">
    <property type="component" value="Unassembled WGS sequence"/>
</dbReference>
<proteinExistence type="predicted"/>
<gene>
    <name evidence="5" type="ORF">BY453_1176</name>
    <name evidence="6" type="ORF">C7954_11477</name>
    <name evidence="1" type="ORF">C8C78_1236</name>
    <name evidence="2" type="ORF">SAMN04488597_1127</name>
    <name evidence="3" type="ORF">SAMN04488598_11460</name>
    <name evidence="4" type="ORF">SAMN04515652_11460</name>
</gene>
<dbReference type="Proteomes" id="UP000295472">
    <property type="component" value="Unassembled WGS sequence"/>
</dbReference>
<reference evidence="5 11" key="2">
    <citation type="submission" date="2019-03" db="EMBL/GenBank/DDBJ databases">
        <title>Deep subsurface shale carbon reservoir microbial communities from Ohio and West Virginia, USA.</title>
        <authorList>
            <person name="Wrighton K."/>
        </authorList>
    </citation>
    <scope>NUCLEOTIDE SEQUENCE [LARGE SCALE GENOMIC DNA]</scope>
    <source>
        <strain evidence="5 11">UTICA-S4D12</strain>
    </source>
</reference>
<sequence>MNFKDRGKIIKLDKYNKQIKIEQADKMIRYIDFSQIIDLSL</sequence>
<keyword evidence="8" id="KW-1185">Reference proteome</keyword>
<dbReference type="GeneID" id="79383504"/>
<name>A0A1G6NQA1_9FIRM</name>
<evidence type="ECO:0000313" key="5">
    <source>
        <dbReference type="EMBL" id="TDS29519.1"/>
    </source>
</evidence>
<evidence type="ECO:0000313" key="3">
    <source>
        <dbReference type="EMBL" id="SDF53484.1"/>
    </source>
</evidence>
<evidence type="ECO:0000313" key="12">
    <source>
        <dbReference type="Proteomes" id="UP000324896"/>
    </source>
</evidence>
<evidence type="ECO:0000313" key="1">
    <source>
        <dbReference type="EMBL" id="PXV63465.1"/>
    </source>
</evidence>
<accession>A0A1G6NQA1</accession>
<evidence type="ECO:0000313" key="4">
    <source>
        <dbReference type="EMBL" id="SES97671.1"/>
    </source>
</evidence>
<reference evidence="6 10" key="3">
    <citation type="submission" date="2019-03" db="EMBL/GenBank/DDBJ databases">
        <title>Subsurface microbial communities from deep shales in Ohio and West Virginia, USA.</title>
        <authorList>
            <person name="Wrighton K."/>
        </authorList>
    </citation>
    <scope>NUCLEOTIDE SEQUENCE [LARGE SCALE GENOMIC DNA]</scope>
    <source>
        <strain evidence="6 10">DSMZ 11287</strain>
        <strain evidence="1 9">MSL28</strain>
    </source>
</reference>
<dbReference type="EMBL" id="QICM01000023">
    <property type="protein sequence ID" value="PXV63465.1"/>
    <property type="molecule type" value="Genomic_DNA"/>
</dbReference>
<evidence type="ECO:0000313" key="11">
    <source>
        <dbReference type="Proteomes" id="UP000295758"/>
    </source>
</evidence>
<evidence type="ECO:0000313" key="6">
    <source>
        <dbReference type="EMBL" id="TDX43782.1"/>
    </source>
</evidence>
<dbReference type="Proteomes" id="UP000295758">
    <property type="component" value="Unassembled WGS sequence"/>
</dbReference>
<evidence type="ECO:0000313" key="9">
    <source>
        <dbReference type="Proteomes" id="UP000247389"/>
    </source>
</evidence>
<reference evidence="7 8" key="1">
    <citation type="submission" date="2016-10" db="EMBL/GenBank/DDBJ databases">
        <authorList>
            <person name="Varghese N."/>
            <person name="Submissions S."/>
        </authorList>
    </citation>
    <scope>NUCLEOTIDE SEQUENCE [LARGE SCALE GENOMIC DNA]</scope>
    <source>
        <strain evidence="2 12">WG10</strain>
        <strain evidence="3 8">WG2</strain>
        <strain evidence="4 7">WG5</strain>
    </source>
</reference>
<protein>
    <recommendedName>
        <fullName evidence="13">YolD-like protein</fullName>
    </recommendedName>
</protein>
<dbReference type="EMBL" id="FOHG01000014">
    <property type="protein sequence ID" value="SES97671.1"/>
    <property type="molecule type" value="Genomic_DNA"/>
</dbReference>
<evidence type="ECO:0000313" key="2">
    <source>
        <dbReference type="EMBL" id="SDC69851.1"/>
    </source>
</evidence>
<organism evidence="2 12">
    <name type="scientific">Halanaerobium congolense</name>
    <dbReference type="NCBI Taxonomy" id="54121"/>
    <lineage>
        <taxon>Bacteria</taxon>
        <taxon>Bacillati</taxon>
        <taxon>Bacillota</taxon>
        <taxon>Clostridia</taxon>
        <taxon>Halanaerobiales</taxon>
        <taxon>Halanaerobiaceae</taxon>
        <taxon>Halanaerobium</taxon>
    </lineage>
</organism>
<evidence type="ECO:0000313" key="8">
    <source>
        <dbReference type="Proteomes" id="UP000199519"/>
    </source>
</evidence>
<dbReference type="EMBL" id="SOAA01000017">
    <property type="protein sequence ID" value="TDS29519.1"/>
    <property type="molecule type" value="Genomic_DNA"/>
</dbReference>
<dbReference type="RefSeq" id="WP_256208170.1">
    <property type="nucleotide sequence ID" value="NZ_FMYT01000012.1"/>
</dbReference>
<dbReference type="EMBL" id="FMYT01000012">
    <property type="protein sequence ID" value="SDC69851.1"/>
    <property type="molecule type" value="Genomic_DNA"/>
</dbReference>
<dbReference type="AlphaFoldDB" id="A0A1G6NQA1"/>